<dbReference type="Gene3D" id="3.20.20.80">
    <property type="entry name" value="Glycosidases"/>
    <property type="match status" value="1"/>
</dbReference>
<dbReference type="GO" id="GO:0006914">
    <property type="term" value="P:autophagy"/>
    <property type="evidence" value="ECO:0007669"/>
    <property type="project" value="UniProtKB-ARBA"/>
</dbReference>
<dbReference type="GO" id="GO:0008202">
    <property type="term" value="P:steroid metabolic process"/>
    <property type="evidence" value="ECO:0007669"/>
    <property type="project" value="UniProtKB-ARBA"/>
</dbReference>
<dbReference type="FunFam" id="3.20.20.80:FF:000030">
    <property type="entry name" value="Lysosomal acid glucosylceramidase"/>
    <property type="match status" value="1"/>
</dbReference>
<evidence type="ECO:0000256" key="13">
    <source>
        <dbReference type="SAM" id="SignalP"/>
    </source>
</evidence>
<comment type="catalytic activity">
    <reaction evidence="11">
        <text>an N-acyl-1-beta-D-glucosyl-15-methylhexadecasphing-4-enine + H2O = an N-acyl-15-methylhexadecasphing-4-enine + D-glucose</text>
        <dbReference type="Rhea" id="RHEA:34755"/>
        <dbReference type="ChEBI" id="CHEBI:4167"/>
        <dbReference type="ChEBI" id="CHEBI:15377"/>
        <dbReference type="ChEBI" id="CHEBI:70815"/>
        <dbReference type="ChEBI" id="CHEBI:70846"/>
    </reaction>
    <physiologicalReaction direction="left-to-right" evidence="11">
        <dbReference type="Rhea" id="RHEA:34756"/>
    </physiologicalReaction>
</comment>
<evidence type="ECO:0000256" key="11">
    <source>
        <dbReference type="ARBA" id="ARBA00051345"/>
    </source>
</evidence>
<comment type="catalytic activity">
    <reaction evidence="1">
        <text>a beta-D-glucosyl-(1&lt;-&gt;1')-N-acylsphing-4-enine + H2O = an N-acylsphing-4-enine + D-glucose</text>
        <dbReference type="Rhea" id="RHEA:13269"/>
        <dbReference type="ChEBI" id="CHEBI:4167"/>
        <dbReference type="ChEBI" id="CHEBI:15377"/>
        <dbReference type="ChEBI" id="CHEBI:22801"/>
        <dbReference type="ChEBI" id="CHEBI:52639"/>
        <dbReference type="EC" id="3.2.1.45"/>
    </reaction>
    <physiologicalReaction direction="left-to-right" evidence="1">
        <dbReference type="Rhea" id="RHEA:13270"/>
    </physiologicalReaction>
</comment>
<dbReference type="Pfam" id="PF02055">
    <property type="entry name" value="Glyco_hydro_30"/>
    <property type="match status" value="1"/>
</dbReference>
<comment type="pathway">
    <text evidence="2">Lipid metabolism; sphingolipid metabolism.</text>
</comment>
<proteinExistence type="inferred from homology"/>
<dbReference type="PANTHER" id="PTHR11069:SF23">
    <property type="entry name" value="LYSOSOMAL ACID GLUCOSYLCERAMIDASE"/>
    <property type="match status" value="1"/>
</dbReference>
<comment type="catalytic activity">
    <reaction evidence="10">
        <text>a beta-D-glucosylceramide + H2O = an N-acyl-sphingoid base + D-glucose</text>
        <dbReference type="Rhea" id="RHEA:81447"/>
        <dbReference type="ChEBI" id="CHEBI:4167"/>
        <dbReference type="ChEBI" id="CHEBI:15377"/>
        <dbReference type="ChEBI" id="CHEBI:83264"/>
        <dbReference type="ChEBI" id="CHEBI:83273"/>
    </reaction>
    <physiologicalReaction direction="left-to-right" evidence="10">
        <dbReference type="Rhea" id="RHEA:81448"/>
    </physiologicalReaction>
</comment>
<gene>
    <name evidence="15" type="ORF">GCK32_005913</name>
</gene>
<dbReference type="PRINTS" id="PR00843">
    <property type="entry name" value="GLHYDRLASE30"/>
</dbReference>
<dbReference type="GO" id="GO:0042391">
    <property type="term" value="P:regulation of membrane potential"/>
    <property type="evidence" value="ECO:0007669"/>
    <property type="project" value="UniProtKB-ARBA"/>
</dbReference>
<keyword evidence="12" id="KW-0326">Glycosidase</keyword>
<dbReference type="GO" id="GO:0051246">
    <property type="term" value="P:regulation of protein metabolic process"/>
    <property type="evidence" value="ECO:0007669"/>
    <property type="project" value="UniProtKB-ARBA"/>
</dbReference>
<accession>A0AAN8IVY7</accession>
<evidence type="ECO:0000256" key="10">
    <source>
        <dbReference type="ARBA" id="ARBA00050474"/>
    </source>
</evidence>
<evidence type="ECO:0000256" key="2">
    <source>
        <dbReference type="ARBA" id="ARBA00004760"/>
    </source>
</evidence>
<keyword evidence="9 12" id="KW-0443">Lipid metabolism</keyword>
<dbReference type="GO" id="GO:0005102">
    <property type="term" value="F:signaling receptor binding"/>
    <property type="evidence" value="ECO:0007669"/>
    <property type="project" value="UniProtKB-ARBA"/>
</dbReference>
<feature type="domain" description="Glycosyl hydrolase family 30 TIM-barrel" evidence="14">
    <location>
        <begin position="98"/>
        <end position="445"/>
    </location>
</feature>
<dbReference type="EC" id="3.2.1.45" evidence="5 12"/>
<evidence type="ECO:0000256" key="3">
    <source>
        <dbReference type="ARBA" id="ARBA00004991"/>
    </source>
</evidence>
<evidence type="ECO:0000256" key="6">
    <source>
        <dbReference type="ARBA" id="ARBA00022729"/>
    </source>
</evidence>
<evidence type="ECO:0000256" key="8">
    <source>
        <dbReference type="ARBA" id="ARBA00022919"/>
    </source>
</evidence>
<dbReference type="GO" id="GO:0004348">
    <property type="term" value="F:glucosylceramidase activity"/>
    <property type="evidence" value="ECO:0007669"/>
    <property type="project" value="UniProtKB-EC"/>
</dbReference>
<evidence type="ECO:0000313" key="15">
    <source>
        <dbReference type="EMBL" id="KAK5985803.1"/>
    </source>
</evidence>
<dbReference type="InterPro" id="IPR001139">
    <property type="entry name" value="Glyco_hydro_30"/>
</dbReference>
<evidence type="ECO:0000256" key="9">
    <source>
        <dbReference type="ARBA" id="ARBA00023098"/>
    </source>
</evidence>
<sequence length="516" mass="57932">MLLNRAIILLNFVAISLAERPCAQRIYQSSDKNIVCVCNSTYCDDIEPIRDIPYGNAVFYTSSLSGKRFERSSTLISEGFSSSDVTITIDGRKTYQSIIGFGGAFTDAAGINLRSLSEETQRNLLETYFGENGIEYSIARVPIASTDFSTREYSYAESAGDFNMDKFKLAEEDYKYKIPYILSARNLTEHNLLLYASPWSAPAWMKENGHMKGGGALMGDVNGKYYQSYATYLVKFFEEYAKHGIPFWGMTLQNEPSSGALPFYKWQTMFFSAPMQRDFVKVTLGPMLKRNNVTKELKVMTLDDNRFALPSWADIIFNDNEAAKYVDGVAVHWYLDGLIPASVLTTTHNRHPDKFILATEACAGVFFGHGPILGDWYRAEEYAVNIIEDLNHFAAGWTDWNMCLNEQGGPNWVANFVDSPIIVNATSDEFYKQPMFYAMGHFSKFFKRDAVRVNTAVTGSKGVLATAFTYKGRRIVALVNTVSSSIGIAVNDATTSHHLHLIVEPHSVVTVLWDKQ</sequence>
<dbReference type="GO" id="GO:0006066">
    <property type="term" value="P:alcohol metabolic process"/>
    <property type="evidence" value="ECO:0007669"/>
    <property type="project" value="UniProtKB-ARBA"/>
</dbReference>
<dbReference type="GO" id="GO:0016758">
    <property type="term" value="F:hexosyltransferase activity"/>
    <property type="evidence" value="ECO:0007669"/>
    <property type="project" value="UniProtKB-ARBA"/>
</dbReference>
<name>A0AAN8IVY7_TRICO</name>
<feature type="chain" id="PRO_5042968542" description="Glucosylceramidase" evidence="13">
    <location>
        <begin position="19"/>
        <end position="516"/>
    </location>
</feature>
<protein>
    <recommendedName>
        <fullName evidence="5 12">Glucosylceramidase</fullName>
        <ecNumber evidence="5 12">3.2.1.45</ecNumber>
    </recommendedName>
</protein>
<evidence type="ECO:0000256" key="12">
    <source>
        <dbReference type="RuleBase" id="RU361188"/>
    </source>
</evidence>
<keyword evidence="8 12" id="KW-0746">Sphingolipid metabolism</keyword>
<dbReference type="GO" id="GO:0030163">
    <property type="term" value="P:protein catabolic process"/>
    <property type="evidence" value="ECO:0007669"/>
    <property type="project" value="UniProtKB-ARBA"/>
</dbReference>
<feature type="signal peptide" evidence="13">
    <location>
        <begin position="1"/>
        <end position="18"/>
    </location>
</feature>
<keyword evidence="6 13" id="KW-0732">Signal</keyword>
<evidence type="ECO:0000313" key="16">
    <source>
        <dbReference type="Proteomes" id="UP001331761"/>
    </source>
</evidence>
<dbReference type="GO" id="GO:0006680">
    <property type="term" value="P:glucosylceramide catabolic process"/>
    <property type="evidence" value="ECO:0007669"/>
    <property type="project" value="UniProtKB-ARBA"/>
</dbReference>
<dbReference type="GO" id="GO:0016241">
    <property type="term" value="P:regulation of macroautophagy"/>
    <property type="evidence" value="ECO:0007669"/>
    <property type="project" value="UniProtKB-ARBA"/>
</dbReference>
<evidence type="ECO:0000256" key="7">
    <source>
        <dbReference type="ARBA" id="ARBA00022801"/>
    </source>
</evidence>
<dbReference type="GO" id="GO:0007040">
    <property type="term" value="P:lysosome organization"/>
    <property type="evidence" value="ECO:0007669"/>
    <property type="project" value="UniProtKB-ARBA"/>
</dbReference>
<dbReference type="GO" id="GO:0005764">
    <property type="term" value="C:lysosome"/>
    <property type="evidence" value="ECO:0007669"/>
    <property type="project" value="UniProtKB-ARBA"/>
</dbReference>
<dbReference type="InterPro" id="IPR033453">
    <property type="entry name" value="Glyco_hydro_30_TIM-barrel"/>
</dbReference>
<dbReference type="GO" id="GO:0032006">
    <property type="term" value="P:regulation of TOR signaling"/>
    <property type="evidence" value="ECO:0007669"/>
    <property type="project" value="UniProtKB-ARBA"/>
</dbReference>
<dbReference type="GO" id="GO:0005774">
    <property type="term" value="C:vacuolar membrane"/>
    <property type="evidence" value="ECO:0007669"/>
    <property type="project" value="UniProtKB-ARBA"/>
</dbReference>
<evidence type="ECO:0000259" key="14">
    <source>
        <dbReference type="Pfam" id="PF02055"/>
    </source>
</evidence>
<keyword evidence="16" id="KW-1185">Reference proteome</keyword>
<dbReference type="SUPFAM" id="SSF51445">
    <property type="entry name" value="(Trans)glycosidases"/>
    <property type="match status" value="1"/>
</dbReference>
<keyword evidence="7 12" id="KW-0378">Hydrolase</keyword>
<dbReference type="SUPFAM" id="SSF51011">
    <property type="entry name" value="Glycosyl hydrolase domain"/>
    <property type="match status" value="1"/>
</dbReference>
<dbReference type="GO" id="GO:0010605">
    <property type="term" value="P:negative regulation of macromolecule metabolic process"/>
    <property type="evidence" value="ECO:0007669"/>
    <property type="project" value="UniProtKB-ARBA"/>
</dbReference>
<comment type="pathway">
    <text evidence="3">Sphingolipid metabolism.</text>
</comment>
<organism evidence="15 16">
    <name type="scientific">Trichostrongylus colubriformis</name>
    <name type="common">Black scour worm</name>
    <dbReference type="NCBI Taxonomy" id="6319"/>
    <lineage>
        <taxon>Eukaryota</taxon>
        <taxon>Metazoa</taxon>
        <taxon>Ecdysozoa</taxon>
        <taxon>Nematoda</taxon>
        <taxon>Chromadorea</taxon>
        <taxon>Rhabditida</taxon>
        <taxon>Rhabditina</taxon>
        <taxon>Rhabditomorpha</taxon>
        <taxon>Strongyloidea</taxon>
        <taxon>Trichostrongylidae</taxon>
        <taxon>Trichostrongylus</taxon>
    </lineage>
</organism>
<dbReference type="Proteomes" id="UP001331761">
    <property type="component" value="Unassembled WGS sequence"/>
</dbReference>
<comment type="similarity">
    <text evidence="4 12">Belongs to the glycosyl hydrolase 30 family.</text>
</comment>
<dbReference type="EMBL" id="WIXE01001327">
    <property type="protein sequence ID" value="KAK5985803.1"/>
    <property type="molecule type" value="Genomic_DNA"/>
</dbReference>
<evidence type="ECO:0000256" key="4">
    <source>
        <dbReference type="ARBA" id="ARBA00005382"/>
    </source>
</evidence>
<dbReference type="PANTHER" id="PTHR11069">
    <property type="entry name" value="GLUCOSYLCERAMIDASE"/>
    <property type="match status" value="1"/>
</dbReference>
<reference evidence="15 16" key="1">
    <citation type="submission" date="2019-10" db="EMBL/GenBank/DDBJ databases">
        <title>Assembly and Annotation for the nematode Trichostrongylus colubriformis.</title>
        <authorList>
            <person name="Martin J."/>
        </authorList>
    </citation>
    <scope>NUCLEOTIDE SEQUENCE [LARGE SCALE GENOMIC DNA]</scope>
    <source>
        <strain evidence="15">G859</strain>
        <tissue evidence="15">Whole worm</tissue>
    </source>
</reference>
<dbReference type="InterPro" id="IPR017853">
    <property type="entry name" value="GH"/>
</dbReference>
<evidence type="ECO:0000256" key="1">
    <source>
        <dbReference type="ARBA" id="ARBA00001013"/>
    </source>
</evidence>
<comment type="caution">
    <text evidence="15">The sequence shown here is derived from an EMBL/GenBank/DDBJ whole genome shotgun (WGS) entry which is preliminary data.</text>
</comment>
<dbReference type="AlphaFoldDB" id="A0AAN8IVY7"/>
<evidence type="ECO:0000256" key="5">
    <source>
        <dbReference type="ARBA" id="ARBA00012658"/>
    </source>
</evidence>